<reference evidence="1 2" key="1">
    <citation type="submission" date="2018-06" db="EMBL/GenBank/DDBJ databases">
        <title>Genomic Encyclopedia of Archaeal and Bacterial Type Strains, Phase II (KMG-II): from individual species to whole genera.</title>
        <authorList>
            <person name="Goeker M."/>
        </authorList>
    </citation>
    <scope>NUCLEOTIDE SEQUENCE [LARGE SCALE GENOMIC DNA]</scope>
    <source>
        <strain evidence="1 2">DSM 15361</strain>
    </source>
</reference>
<evidence type="ECO:0000313" key="2">
    <source>
        <dbReference type="Proteomes" id="UP000249542"/>
    </source>
</evidence>
<evidence type="ECO:0000313" key="1">
    <source>
        <dbReference type="EMBL" id="PZW44080.1"/>
    </source>
</evidence>
<accession>A0A2W7K916</accession>
<organism evidence="1 2">
    <name type="scientific">Mesonia algae</name>
    <dbReference type="NCBI Taxonomy" id="213248"/>
    <lineage>
        <taxon>Bacteria</taxon>
        <taxon>Pseudomonadati</taxon>
        <taxon>Bacteroidota</taxon>
        <taxon>Flavobacteriia</taxon>
        <taxon>Flavobacteriales</taxon>
        <taxon>Flavobacteriaceae</taxon>
        <taxon>Mesonia</taxon>
    </lineage>
</organism>
<dbReference type="AlphaFoldDB" id="A0A2W7K916"/>
<name>A0A2W7K916_9FLAO</name>
<dbReference type="RefSeq" id="WP_111539751.1">
    <property type="nucleotide sequence ID" value="NZ_QKYV01000001.1"/>
</dbReference>
<gene>
    <name evidence="1" type="ORF">LX95_00410</name>
</gene>
<proteinExistence type="predicted"/>
<comment type="caution">
    <text evidence="1">The sequence shown here is derived from an EMBL/GenBank/DDBJ whole genome shotgun (WGS) entry which is preliminary data.</text>
</comment>
<dbReference type="EMBL" id="QKYV01000001">
    <property type="protein sequence ID" value="PZW44080.1"/>
    <property type="molecule type" value="Genomic_DNA"/>
</dbReference>
<dbReference type="Proteomes" id="UP000249542">
    <property type="component" value="Unassembled WGS sequence"/>
</dbReference>
<protein>
    <submittedName>
        <fullName evidence="1">Uncharacterized protein</fullName>
    </submittedName>
</protein>
<keyword evidence="2" id="KW-1185">Reference proteome</keyword>
<sequence>MNLTLASYSRFLTAFCILLLSLVSTAKSGDGLFLLDNSVKETISSSANEHKFYAVEEISSSAPSYEIDHQWSYDFTTAYHSKVDAFSTTKTLFIQFLCVDQRAKIFRYLFPFHFFL</sequence>